<dbReference type="STRING" id="652787.SAMN05216490_1565"/>
<keyword evidence="3" id="KW-1185">Reference proteome</keyword>
<gene>
    <name evidence="2" type="ORF">SAMN05216490_1565</name>
</gene>
<dbReference type="GO" id="GO:0005615">
    <property type="term" value="C:extracellular space"/>
    <property type="evidence" value="ECO:0007669"/>
    <property type="project" value="TreeGrafter"/>
</dbReference>
<dbReference type="OrthoDB" id="659398at2"/>
<dbReference type="InterPro" id="IPR000782">
    <property type="entry name" value="FAS1_domain"/>
</dbReference>
<dbReference type="SMART" id="SM00554">
    <property type="entry name" value="FAS1"/>
    <property type="match status" value="2"/>
</dbReference>
<dbReference type="PROSITE" id="PS51257">
    <property type="entry name" value="PROKAR_LIPOPROTEIN"/>
    <property type="match status" value="1"/>
</dbReference>
<feature type="domain" description="FAS1" evidence="1">
    <location>
        <begin position="186"/>
        <end position="330"/>
    </location>
</feature>
<accession>A0A1H1U195</accession>
<dbReference type="Gene3D" id="2.30.180.10">
    <property type="entry name" value="FAS1 domain"/>
    <property type="match status" value="2"/>
</dbReference>
<dbReference type="PANTHER" id="PTHR10900:SF77">
    <property type="entry name" value="FI19380P1"/>
    <property type="match status" value="1"/>
</dbReference>
<feature type="domain" description="FAS1" evidence="1">
    <location>
        <begin position="46"/>
        <end position="182"/>
    </location>
</feature>
<dbReference type="InterPro" id="IPR036378">
    <property type="entry name" value="FAS1_dom_sf"/>
</dbReference>
<organism evidence="2 3">
    <name type="scientific">Mucilaginibacter mallensis</name>
    <dbReference type="NCBI Taxonomy" id="652787"/>
    <lineage>
        <taxon>Bacteria</taxon>
        <taxon>Pseudomonadati</taxon>
        <taxon>Bacteroidota</taxon>
        <taxon>Sphingobacteriia</taxon>
        <taxon>Sphingobacteriales</taxon>
        <taxon>Sphingobacteriaceae</taxon>
        <taxon>Mucilaginibacter</taxon>
    </lineage>
</organism>
<dbReference type="Proteomes" id="UP000199679">
    <property type="component" value="Chromosome I"/>
</dbReference>
<dbReference type="SUPFAM" id="SSF82153">
    <property type="entry name" value="FAS1 domain"/>
    <property type="match status" value="2"/>
</dbReference>
<evidence type="ECO:0000259" key="1">
    <source>
        <dbReference type="PROSITE" id="PS50213"/>
    </source>
</evidence>
<dbReference type="Pfam" id="PF02469">
    <property type="entry name" value="Fasciclin"/>
    <property type="match status" value="2"/>
</dbReference>
<evidence type="ECO:0000313" key="2">
    <source>
        <dbReference type="EMBL" id="SDS66144.1"/>
    </source>
</evidence>
<dbReference type="PANTHER" id="PTHR10900">
    <property type="entry name" value="PERIOSTIN-RELATED"/>
    <property type="match status" value="1"/>
</dbReference>
<evidence type="ECO:0000313" key="3">
    <source>
        <dbReference type="Proteomes" id="UP000199679"/>
    </source>
</evidence>
<sequence>MGTKYKYQKKMKINNRCRIIIVSLFLPLFFLISCKKENANQFNQAKQTVFQYISTSKSLGLYQAALKRAGMYNAETFSTGGPFTVFAPVDSAFINAGLTLDSINKYDPQALALVLKYDITFGKISAASLVGFYAEDVQSQNPTFKPRITKNYYGIFFDGIPLVAGSSMDLGDGALHELKRMPFPPTTDIFDLINKSPDLTFFAAALKHIGYDAMFSVPPPPNPYITGDAALYYTLFAPTNEAYKKFGYPDIAAIYADAPSNLQYYIDTYIIPGKVFTSAFIGGYALAGANYYVQADGFSIFAIGNVGLTHIIHPDIVATNGVIHIVDQVIVSH</sequence>
<proteinExistence type="predicted"/>
<reference evidence="2 3" key="1">
    <citation type="submission" date="2016-10" db="EMBL/GenBank/DDBJ databases">
        <authorList>
            <person name="de Groot N.N."/>
        </authorList>
    </citation>
    <scope>NUCLEOTIDE SEQUENCE [LARGE SCALE GENOMIC DNA]</scope>
    <source>
        <strain evidence="2 3">MP1X4</strain>
    </source>
</reference>
<name>A0A1H1U195_MUCMA</name>
<dbReference type="PROSITE" id="PS50213">
    <property type="entry name" value="FAS1"/>
    <property type="match status" value="2"/>
</dbReference>
<dbReference type="InterPro" id="IPR050904">
    <property type="entry name" value="Adhesion/Biosynth-related"/>
</dbReference>
<dbReference type="EMBL" id="LT629740">
    <property type="protein sequence ID" value="SDS66144.1"/>
    <property type="molecule type" value="Genomic_DNA"/>
</dbReference>
<protein>
    <submittedName>
        <fullName evidence="2">Uncaracterized surface protein containing fasciclin (FAS1) repeats</fullName>
    </submittedName>
</protein>
<dbReference type="AlphaFoldDB" id="A0A1H1U195"/>